<dbReference type="NCBIfam" id="TIGR00125">
    <property type="entry name" value="cyt_tran_rel"/>
    <property type="match status" value="1"/>
</dbReference>
<feature type="domain" description="NadR/Ttd14 AAA" evidence="1">
    <location>
        <begin position="156"/>
        <end position="323"/>
    </location>
</feature>
<keyword evidence="2" id="KW-0808">Transferase</keyword>
<evidence type="ECO:0000313" key="2">
    <source>
        <dbReference type="EMBL" id="MBB5894752.1"/>
    </source>
</evidence>
<dbReference type="InterPro" id="IPR038727">
    <property type="entry name" value="NadR/Ttd14_AAA_dom"/>
</dbReference>
<dbReference type="SUPFAM" id="SSF52374">
    <property type="entry name" value="Nucleotidylyl transferase"/>
    <property type="match status" value="1"/>
</dbReference>
<dbReference type="Gene3D" id="3.40.50.300">
    <property type="entry name" value="P-loop containing nucleotide triphosphate hydrolases"/>
    <property type="match status" value="1"/>
</dbReference>
<dbReference type="Gene3D" id="3.40.50.620">
    <property type="entry name" value="HUPs"/>
    <property type="match status" value="1"/>
</dbReference>
<protein>
    <submittedName>
        <fullName evidence="2">NadR type nicotinamide-nucleotide adenylyltransferase</fullName>
    </submittedName>
</protein>
<organism evidence="2 3">
    <name type="scientific">Kutzneria kofuensis</name>
    <dbReference type="NCBI Taxonomy" id="103725"/>
    <lineage>
        <taxon>Bacteria</taxon>
        <taxon>Bacillati</taxon>
        <taxon>Actinomycetota</taxon>
        <taxon>Actinomycetes</taxon>
        <taxon>Pseudonocardiales</taxon>
        <taxon>Pseudonocardiaceae</taxon>
        <taxon>Kutzneria</taxon>
    </lineage>
</organism>
<dbReference type="EMBL" id="JACHIR010000001">
    <property type="protein sequence ID" value="MBB5894752.1"/>
    <property type="molecule type" value="Genomic_DNA"/>
</dbReference>
<name>A0A7W9KLF7_9PSEU</name>
<dbReference type="GO" id="GO:0016779">
    <property type="term" value="F:nucleotidyltransferase activity"/>
    <property type="evidence" value="ECO:0007669"/>
    <property type="project" value="UniProtKB-KW"/>
</dbReference>
<keyword evidence="2" id="KW-0548">Nucleotidyltransferase</keyword>
<sequence length="346" mass="38211">MTYEHGLVLGKFYPPHAGHHHLVRTAAAQCRRLTVLVEAASVESIPLADRVEWLREVHPGVQVVGTRCDVPVDMADEPIWAAQVAVMRAALGGTAVDAVFTSEKYGDELARRFDAEHVLVDPARLNVPVSATAIRADLAGQWDFLDPVVRAGLATRLVFVGAESTGTTTVSRLVAEAFRARGGVWERTGWVEEYGRDYTYVKWRAEGGELDGLVWMPADFDKIAAEQRRREDEAAAAGSPLLVCDTDAFATAVWERRYVGSWRPRVGVGDFYLLTDHVGVPWLDDGLREGDLAVRAEMTAWFTTALQESGHAWALLTGSLRERVDLAMKIAEQTLRQRMTFAEPLG</sequence>
<dbReference type="InterPro" id="IPR014729">
    <property type="entry name" value="Rossmann-like_a/b/a_fold"/>
</dbReference>
<dbReference type="Proteomes" id="UP000585638">
    <property type="component" value="Unassembled WGS sequence"/>
</dbReference>
<evidence type="ECO:0000259" key="1">
    <source>
        <dbReference type="Pfam" id="PF13521"/>
    </source>
</evidence>
<dbReference type="Pfam" id="PF13521">
    <property type="entry name" value="AAA_28"/>
    <property type="match status" value="1"/>
</dbReference>
<dbReference type="InterPro" id="IPR004821">
    <property type="entry name" value="Cyt_trans-like"/>
</dbReference>
<dbReference type="RefSeq" id="WP_184866632.1">
    <property type="nucleotide sequence ID" value="NZ_BAAAWY010000019.1"/>
</dbReference>
<reference evidence="2 3" key="1">
    <citation type="submission" date="2020-08" db="EMBL/GenBank/DDBJ databases">
        <title>Sequencing the genomes of 1000 actinobacteria strains.</title>
        <authorList>
            <person name="Klenk H.-P."/>
        </authorList>
    </citation>
    <scope>NUCLEOTIDE SEQUENCE [LARGE SCALE GENOMIC DNA]</scope>
    <source>
        <strain evidence="2 3">DSM 43851</strain>
    </source>
</reference>
<dbReference type="AlphaFoldDB" id="A0A7W9KLF7"/>
<dbReference type="InterPro" id="IPR027417">
    <property type="entry name" value="P-loop_NTPase"/>
</dbReference>
<dbReference type="InterPro" id="IPR052735">
    <property type="entry name" value="NAD_biosynth-regulator"/>
</dbReference>
<keyword evidence="3" id="KW-1185">Reference proteome</keyword>
<dbReference type="PANTHER" id="PTHR37512:SF1">
    <property type="entry name" value="NADR_TTD14 AAA DOMAIN-CONTAINING PROTEIN"/>
    <property type="match status" value="1"/>
</dbReference>
<comment type="caution">
    <text evidence="2">The sequence shown here is derived from an EMBL/GenBank/DDBJ whole genome shotgun (WGS) entry which is preliminary data.</text>
</comment>
<proteinExistence type="predicted"/>
<evidence type="ECO:0000313" key="3">
    <source>
        <dbReference type="Proteomes" id="UP000585638"/>
    </source>
</evidence>
<dbReference type="PANTHER" id="PTHR37512">
    <property type="entry name" value="TRIFUNCTIONAL NAD BIOSYNTHESIS/REGULATOR PROTEIN NADR"/>
    <property type="match status" value="1"/>
</dbReference>
<accession>A0A7W9KLF7</accession>
<gene>
    <name evidence="2" type="ORF">BJ998_005948</name>
</gene>